<comment type="caution">
    <text evidence="1">The sequence shown here is derived from an EMBL/GenBank/DDBJ whole genome shotgun (WGS) entry which is preliminary data.</text>
</comment>
<accession>A0AAN7YPC3</accession>
<dbReference type="PANTHER" id="PTHR38115:SF1">
    <property type="entry name" value="LIPOCALIN-LIKE DOMAIN-CONTAINING PROTEIN"/>
    <property type="match status" value="1"/>
</dbReference>
<dbReference type="PANTHER" id="PTHR38115">
    <property type="entry name" value="LIPOCALIN-LIKE DOMAIN-CONTAINING PROTEIN"/>
    <property type="match status" value="1"/>
</dbReference>
<dbReference type="AlphaFoldDB" id="A0AAN7YPC3"/>
<name>A0AAN7YPC3_9PEZI</name>
<protein>
    <submittedName>
        <fullName evidence="1">Uncharacterized protein</fullName>
    </submittedName>
</protein>
<dbReference type="Proteomes" id="UP001310890">
    <property type="component" value="Unassembled WGS sequence"/>
</dbReference>
<sequence>MSVPASITVRNMSGTYILNSKLSDSVSDLLKLQNIGFIIRQAVAYSTITVTLKQYTDDSANVHLDQMQRSTGGITNEEARVLDGVEVGTENRIWGKVRGRNRFIKVADLDDEFLKADWDGEEVVEATNESVTDTWTALQIMGYATVEGKRRQVRRIVGRKGDRVIRVRQLYDWQG</sequence>
<dbReference type="InterPro" id="IPR053037">
    <property type="entry name" value="Pericyclase_pydY-like"/>
</dbReference>
<organism evidence="1 2">
    <name type="scientific">Meristemomyces frigidus</name>
    <dbReference type="NCBI Taxonomy" id="1508187"/>
    <lineage>
        <taxon>Eukaryota</taxon>
        <taxon>Fungi</taxon>
        <taxon>Dikarya</taxon>
        <taxon>Ascomycota</taxon>
        <taxon>Pezizomycotina</taxon>
        <taxon>Dothideomycetes</taxon>
        <taxon>Dothideomycetidae</taxon>
        <taxon>Mycosphaerellales</taxon>
        <taxon>Teratosphaeriaceae</taxon>
        <taxon>Meristemomyces</taxon>
    </lineage>
</organism>
<reference evidence="1" key="1">
    <citation type="submission" date="2023-08" db="EMBL/GenBank/DDBJ databases">
        <title>Black Yeasts Isolated from many extreme environments.</title>
        <authorList>
            <person name="Coleine C."/>
            <person name="Stajich J.E."/>
            <person name="Selbmann L."/>
        </authorList>
    </citation>
    <scope>NUCLEOTIDE SEQUENCE</scope>
    <source>
        <strain evidence="1">CCFEE 5401</strain>
    </source>
</reference>
<evidence type="ECO:0000313" key="1">
    <source>
        <dbReference type="EMBL" id="KAK5112516.1"/>
    </source>
</evidence>
<evidence type="ECO:0000313" key="2">
    <source>
        <dbReference type="Proteomes" id="UP001310890"/>
    </source>
</evidence>
<dbReference type="EMBL" id="JAVRRL010000030">
    <property type="protein sequence ID" value="KAK5112516.1"/>
    <property type="molecule type" value="Genomic_DNA"/>
</dbReference>
<gene>
    <name evidence="1" type="ORF">LTR62_004273</name>
</gene>
<proteinExistence type="predicted"/>